<feature type="compositionally biased region" description="Polar residues" evidence="1">
    <location>
        <begin position="49"/>
        <end position="61"/>
    </location>
</feature>
<gene>
    <name evidence="2" type="ORF">IWQ62_002539</name>
</gene>
<dbReference type="AlphaFoldDB" id="A0A9W8ATK0"/>
<dbReference type="OrthoDB" id="10341350at2759"/>
<name>A0A9W8ATK0_9FUNG</name>
<dbReference type="EMBL" id="JANBPY010000552">
    <property type="protein sequence ID" value="KAJ1965955.1"/>
    <property type="molecule type" value="Genomic_DNA"/>
</dbReference>
<dbReference type="InterPro" id="IPR027417">
    <property type="entry name" value="P-loop_NTPase"/>
</dbReference>
<proteinExistence type="predicted"/>
<comment type="caution">
    <text evidence="2">The sequence shown here is derived from an EMBL/GenBank/DDBJ whole genome shotgun (WGS) entry which is preliminary data.</text>
</comment>
<evidence type="ECO:0000313" key="2">
    <source>
        <dbReference type="EMBL" id="KAJ1965955.1"/>
    </source>
</evidence>
<feature type="non-terminal residue" evidence="2">
    <location>
        <position position="834"/>
    </location>
</feature>
<sequence length="834" mass="94499">DPRIINVDQRMGELDQFRRQQAVHALWLDGLWRRFGYHRADKSPRDRSPTPSSLLKQSPSNDEFEGLSSTCSDTTSDNTFARDGPLTADLQDDHPDLDIDASSTLVESCSSTPKLKPLNWCNLDPSPSPWADVDLVGYLKTYHHDCFIETIRTAQHDKVDQETQFYWYYLTLSLDLALLVDWHPPFGNALLQCQGSLSNGLMTGAGDQQVYNQLFGASLAVLNTLVDDKSLVVNPEQLTLTTTLKTMPAFPECTYPTVAHFQRFATNRPPRLVVLQGLVTAVWLPTKFPNQETLGCTNHVCRDRHFCHYRPQGPSPNVIQHSYRRETVLFSHHPRGPLPGQQLCPHCHMPMVALATECNTRYYQYLSLTDRNPSERVPSSLTSSTVLACFPQPFVGKVHVGEEIRVVATWKRPDDDVLQQVGRTPEGFTGLTRVILHVWSYQTISPLSLAAFPTRRIRRVAQPMPVNEAVNTLAQYLRHGLRDHLEQTSRFHAFPLDVSALKLLLCSLVSVTSVPQRHWLHLGIMTLYASEEFTRALVSLCGQLVPSFTWRPRPNPLKSPLGTFWKAGSAMECIQDLGMSQANAGVLIIQIPGTFSKDTQRTLSRLLNENLQGWTIENEHHHVRFQSECVIWWVISTKCRIDPRSKGQPHAAGGLPSHTCATRPSSVRDSLEFKSWSPEIDKLDHLLWVDTLNSSPTADSDTNPAGQTYEVHPPEDVVHRLKHYLAHCRQTIPTYDETKSSPALDSIRRYYRRFRTWQSKHPWITETSARVLRTLTTTMLAHARLDHHLTPTTSDALFSIQSVENTLRYKYGQSVFVHPCTEADLLVRANFPIL</sequence>
<dbReference type="Gene3D" id="3.40.50.300">
    <property type="entry name" value="P-loop containing nucleotide triphosphate hydrolases"/>
    <property type="match status" value="1"/>
</dbReference>
<organism evidence="2 3">
    <name type="scientific">Dispira parvispora</name>
    <dbReference type="NCBI Taxonomy" id="1520584"/>
    <lineage>
        <taxon>Eukaryota</taxon>
        <taxon>Fungi</taxon>
        <taxon>Fungi incertae sedis</taxon>
        <taxon>Zoopagomycota</taxon>
        <taxon>Kickxellomycotina</taxon>
        <taxon>Dimargaritomycetes</taxon>
        <taxon>Dimargaritales</taxon>
        <taxon>Dimargaritaceae</taxon>
        <taxon>Dispira</taxon>
    </lineage>
</organism>
<dbReference type="Proteomes" id="UP001150925">
    <property type="component" value="Unassembled WGS sequence"/>
</dbReference>
<protein>
    <submittedName>
        <fullName evidence="2">Uncharacterized protein</fullName>
    </submittedName>
</protein>
<feature type="region of interest" description="Disordered" evidence="1">
    <location>
        <begin position="40"/>
        <end position="94"/>
    </location>
</feature>
<evidence type="ECO:0000313" key="3">
    <source>
        <dbReference type="Proteomes" id="UP001150925"/>
    </source>
</evidence>
<reference evidence="2" key="1">
    <citation type="submission" date="2022-07" db="EMBL/GenBank/DDBJ databases">
        <title>Phylogenomic reconstructions and comparative analyses of Kickxellomycotina fungi.</title>
        <authorList>
            <person name="Reynolds N.K."/>
            <person name="Stajich J.E."/>
            <person name="Barry K."/>
            <person name="Grigoriev I.V."/>
            <person name="Crous P."/>
            <person name="Smith M.E."/>
        </authorList>
    </citation>
    <scope>NUCLEOTIDE SEQUENCE</scope>
    <source>
        <strain evidence="2">RSA 1196</strain>
    </source>
</reference>
<keyword evidence="3" id="KW-1185">Reference proteome</keyword>
<evidence type="ECO:0000256" key="1">
    <source>
        <dbReference type="SAM" id="MobiDB-lite"/>
    </source>
</evidence>
<accession>A0A9W8ATK0</accession>
<feature type="compositionally biased region" description="Low complexity" evidence="1">
    <location>
        <begin position="68"/>
        <end position="79"/>
    </location>
</feature>